<comment type="subcellular location">
    <subcellularLocation>
        <location evidence="1">Membrane</location>
    </subcellularLocation>
</comment>
<evidence type="ECO:0000313" key="10">
    <source>
        <dbReference type="Proteomes" id="UP001143981"/>
    </source>
</evidence>
<keyword evidence="5" id="KW-0175">Coiled coil</keyword>
<feature type="region of interest" description="Disordered" evidence="6">
    <location>
        <begin position="174"/>
        <end position="194"/>
    </location>
</feature>
<feature type="region of interest" description="Disordered" evidence="6">
    <location>
        <begin position="310"/>
        <end position="330"/>
    </location>
</feature>
<dbReference type="Proteomes" id="UP001143981">
    <property type="component" value="Unassembled WGS sequence"/>
</dbReference>
<feature type="transmembrane region" description="Helical" evidence="7">
    <location>
        <begin position="250"/>
        <end position="274"/>
    </location>
</feature>
<sequence length="362" mass="39242">MARLLVRSPSVATRDDFSVCVPLGGRISDVKAAIESGHEASPSARDMRIIWKGRILEDSDPVKAIYDSERATGVQTLHFVLSTPVAQTSPAAGPGSQSVRGTGSHTPTQRRHSHSHDGDGDGSSSDGGEGSPLEATAAAADEGNQPTVVPIGRMFQYVLVNGVPHLLAVEQPATSLGDAQSSEQHERRPAPGERAERVRAFEALCARFQEQHRALQQELELMRERIVNTRRGNNEALDNTRQLAGMLQGVGFSAVWSFCWLLLRMLLVVLVIAHDASLERVFALACVITAVAILRSSWLRQQMRALRRPEQAFGGQGRHEPQPPPEQGAREYSALEKARALLVALVTSLVPAEPFQLPAGDE</sequence>
<accession>A0A9W8CYF7</accession>
<feature type="transmembrane region" description="Helical" evidence="7">
    <location>
        <begin position="280"/>
        <end position="298"/>
    </location>
</feature>
<dbReference type="PANTHER" id="PTHR12943:SF27">
    <property type="entry name" value="HOMOCYSTEINE-INDUCED ENDOPLASMIC RETICULUM PROTEIN, ISOFORM A"/>
    <property type="match status" value="1"/>
</dbReference>
<keyword evidence="4 7" id="KW-0472">Membrane</keyword>
<dbReference type="SUPFAM" id="SSF54236">
    <property type="entry name" value="Ubiquitin-like"/>
    <property type="match status" value="1"/>
</dbReference>
<dbReference type="GO" id="GO:0016020">
    <property type="term" value="C:membrane"/>
    <property type="evidence" value="ECO:0007669"/>
    <property type="project" value="UniProtKB-SubCell"/>
</dbReference>
<evidence type="ECO:0000256" key="3">
    <source>
        <dbReference type="ARBA" id="ARBA00022989"/>
    </source>
</evidence>
<dbReference type="Gene3D" id="3.10.20.90">
    <property type="entry name" value="Phosphatidylinositol 3-kinase Catalytic Subunit, Chain A, domain 1"/>
    <property type="match status" value="1"/>
</dbReference>
<evidence type="ECO:0000259" key="8">
    <source>
        <dbReference type="PROSITE" id="PS50053"/>
    </source>
</evidence>
<evidence type="ECO:0000256" key="2">
    <source>
        <dbReference type="ARBA" id="ARBA00022692"/>
    </source>
</evidence>
<dbReference type="InterPro" id="IPR029071">
    <property type="entry name" value="Ubiquitin-like_domsf"/>
</dbReference>
<proteinExistence type="predicted"/>
<evidence type="ECO:0000256" key="4">
    <source>
        <dbReference type="ARBA" id="ARBA00023136"/>
    </source>
</evidence>
<feature type="region of interest" description="Disordered" evidence="6">
    <location>
        <begin position="86"/>
        <end position="144"/>
    </location>
</feature>
<name>A0A9W8CYF7_9FUNG</name>
<dbReference type="GO" id="GO:0030968">
    <property type="term" value="P:endoplasmic reticulum unfolded protein response"/>
    <property type="evidence" value="ECO:0007669"/>
    <property type="project" value="TreeGrafter"/>
</dbReference>
<evidence type="ECO:0000256" key="5">
    <source>
        <dbReference type="SAM" id="Coils"/>
    </source>
</evidence>
<evidence type="ECO:0000256" key="6">
    <source>
        <dbReference type="SAM" id="MobiDB-lite"/>
    </source>
</evidence>
<gene>
    <name evidence="9" type="ORF">LPJ61_003623</name>
</gene>
<dbReference type="AlphaFoldDB" id="A0A9W8CYF7"/>
<keyword evidence="2 7" id="KW-0812">Transmembrane</keyword>
<dbReference type="OrthoDB" id="21589at2759"/>
<evidence type="ECO:0000256" key="7">
    <source>
        <dbReference type="SAM" id="Phobius"/>
    </source>
</evidence>
<dbReference type="PROSITE" id="PS50053">
    <property type="entry name" value="UBIQUITIN_2"/>
    <property type="match status" value="1"/>
</dbReference>
<dbReference type="EMBL" id="JANBOI010000650">
    <property type="protein sequence ID" value="KAJ1729239.1"/>
    <property type="molecule type" value="Genomic_DNA"/>
</dbReference>
<feature type="domain" description="Ubiquitin-like" evidence="8">
    <location>
        <begin position="2"/>
        <end position="63"/>
    </location>
</feature>
<protein>
    <recommendedName>
        <fullName evidence="8">Ubiquitin-like domain-containing protein</fullName>
    </recommendedName>
</protein>
<keyword evidence="10" id="KW-1185">Reference proteome</keyword>
<evidence type="ECO:0000256" key="1">
    <source>
        <dbReference type="ARBA" id="ARBA00004370"/>
    </source>
</evidence>
<keyword evidence="3 7" id="KW-1133">Transmembrane helix</keyword>
<dbReference type="InterPro" id="IPR000626">
    <property type="entry name" value="Ubiquitin-like_dom"/>
</dbReference>
<evidence type="ECO:0000313" key="9">
    <source>
        <dbReference type="EMBL" id="KAJ1729239.1"/>
    </source>
</evidence>
<organism evidence="9 10">
    <name type="scientific">Coemansia biformis</name>
    <dbReference type="NCBI Taxonomy" id="1286918"/>
    <lineage>
        <taxon>Eukaryota</taxon>
        <taxon>Fungi</taxon>
        <taxon>Fungi incertae sedis</taxon>
        <taxon>Zoopagomycota</taxon>
        <taxon>Kickxellomycotina</taxon>
        <taxon>Kickxellomycetes</taxon>
        <taxon>Kickxellales</taxon>
        <taxon>Kickxellaceae</taxon>
        <taxon>Coemansia</taxon>
    </lineage>
</organism>
<feature type="coiled-coil region" evidence="5">
    <location>
        <begin position="198"/>
        <end position="225"/>
    </location>
</feature>
<feature type="compositionally biased region" description="Basic and acidic residues" evidence="6">
    <location>
        <begin position="183"/>
        <end position="194"/>
    </location>
</feature>
<dbReference type="PANTHER" id="PTHR12943">
    <property type="entry name" value="HOMOCYSTEINE-RESPONSIVE ENDOPLASMIC RETICULUM-RESIDENT UNIQUITIN-LIKE DOMAIN HERPUD PROTEIN FAMILY MEMBER"/>
    <property type="match status" value="1"/>
</dbReference>
<reference evidence="9" key="1">
    <citation type="submission" date="2022-07" db="EMBL/GenBank/DDBJ databases">
        <title>Phylogenomic reconstructions and comparative analyses of Kickxellomycotina fungi.</title>
        <authorList>
            <person name="Reynolds N.K."/>
            <person name="Stajich J.E."/>
            <person name="Barry K."/>
            <person name="Grigoriev I.V."/>
            <person name="Crous P."/>
            <person name="Smith M.E."/>
        </authorList>
    </citation>
    <scope>NUCLEOTIDE SEQUENCE</scope>
    <source>
        <strain evidence="9">BCRC 34381</strain>
    </source>
</reference>
<dbReference type="InterPro" id="IPR039751">
    <property type="entry name" value="HERPUD1/2"/>
</dbReference>
<feature type="compositionally biased region" description="Polar residues" evidence="6">
    <location>
        <begin position="86"/>
        <end position="107"/>
    </location>
</feature>
<comment type="caution">
    <text evidence="9">The sequence shown here is derived from an EMBL/GenBank/DDBJ whole genome shotgun (WGS) entry which is preliminary data.</text>
</comment>